<feature type="compositionally biased region" description="Polar residues" evidence="4">
    <location>
        <begin position="1285"/>
        <end position="1320"/>
    </location>
</feature>
<feature type="compositionally biased region" description="Low complexity" evidence="4">
    <location>
        <begin position="449"/>
        <end position="463"/>
    </location>
</feature>
<dbReference type="InterPro" id="IPR013783">
    <property type="entry name" value="Ig-like_fold"/>
</dbReference>
<dbReference type="InterPro" id="IPR022189">
    <property type="entry name" value="SMTN"/>
</dbReference>
<dbReference type="FunFam" id="2.60.40.10:FF:001223">
    <property type="entry name" value="Sidekick cell adhesion molecule 1"/>
    <property type="match status" value="1"/>
</dbReference>
<feature type="region of interest" description="Disordered" evidence="4">
    <location>
        <begin position="599"/>
        <end position="638"/>
    </location>
</feature>
<gene>
    <name evidence="6" type="ORF">CGI_10022355</name>
</gene>
<feature type="region of interest" description="Disordered" evidence="4">
    <location>
        <begin position="1763"/>
        <end position="1786"/>
    </location>
</feature>
<dbReference type="Pfam" id="PF12510">
    <property type="entry name" value="Smoothelin"/>
    <property type="match status" value="2"/>
</dbReference>
<keyword evidence="2" id="KW-1015">Disulfide bond</keyword>
<dbReference type="InterPro" id="IPR013098">
    <property type="entry name" value="Ig_I-set"/>
</dbReference>
<feature type="region of interest" description="Disordered" evidence="4">
    <location>
        <begin position="1192"/>
        <end position="1364"/>
    </location>
</feature>
<evidence type="ECO:0000256" key="1">
    <source>
        <dbReference type="ARBA" id="ARBA00022737"/>
    </source>
</evidence>
<name>K1Q918_MAGGI</name>
<feature type="region of interest" description="Disordered" evidence="4">
    <location>
        <begin position="54"/>
        <end position="226"/>
    </location>
</feature>
<feature type="domain" description="Ig-like" evidence="5">
    <location>
        <begin position="889"/>
        <end position="975"/>
    </location>
</feature>
<protein>
    <submittedName>
        <fullName evidence="6">Titin</fullName>
    </submittedName>
</protein>
<dbReference type="PANTHER" id="PTHR13817">
    <property type="entry name" value="TITIN"/>
    <property type="match status" value="1"/>
</dbReference>
<reference evidence="6" key="1">
    <citation type="journal article" date="2012" name="Nature">
        <title>The oyster genome reveals stress adaptation and complexity of shell formation.</title>
        <authorList>
            <person name="Zhang G."/>
            <person name="Fang X."/>
            <person name="Guo X."/>
            <person name="Li L."/>
            <person name="Luo R."/>
            <person name="Xu F."/>
            <person name="Yang P."/>
            <person name="Zhang L."/>
            <person name="Wang X."/>
            <person name="Qi H."/>
            <person name="Xiong Z."/>
            <person name="Que H."/>
            <person name="Xie Y."/>
            <person name="Holland P.W."/>
            <person name="Paps J."/>
            <person name="Zhu Y."/>
            <person name="Wu F."/>
            <person name="Chen Y."/>
            <person name="Wang J."/>
            <person name="Peng C."/>
            <person name="Meng J."/>
            <person name="Yang L."/>
            <person name="Liu J."/>
            <person name="Wen B."/>
            <person name="Zhang N."/>
            <person name="Huang Z."/>
            <person name="Zhu Q."/>
            <person name="Feng Y."/>
            <person name="Mount A."/>
            <person name="Hedgecock D."/>
            <person name="Xu Z."/>
            <person name="Liu Y."/>
            <person name="Domazet-Loso T."/>
            <person name="Du Y."/>
            <person name="Sun X."/>
            <person name="Zhang S."/>
            <person name="Liu B."/>
            <person name="Cheng P."/>
            <person name="Jiang X."/>
            <person name="Li J."/>
            <person name="Fan D."/>
            <person name="Wang W."/>
            <person name="Fu W."/>
            <person name="Wang T."/>
            <person name="Wang B."/>
            <person name="Zhang J."/>
            <person name="Peng Z."/>
            <person name="Li Y."/>
            <person name="Li N."/>
            <person name="Wang J."/>
            <person name="Chen M."/>
            <person name="He Y."/>
            <person name="Tan F."/>
            <person name="Song X."/>
            <person name="Zheng Q."/>
            <person name="Huang R."/>
            <person name="Yang H."/>
            <person name="Du X."/>
            <person name="Chen L."/>
            <person name="Yang M."/>
            <person name="Gaffney P.M."/>
            <person name="Wang S."/>
            <person name="Luo L."/>
            <person name="She Z."/>
            <person name="Ming Y."/>
            <person name="Huang W."/>
            <person name="Zhang S."/>
            <person name="Huang B."/>
            <person name="Zhang Y."/>
            <person name="Qu T."/>
            <person name="Ni P."/>
            <person name="Miao G."/>
            <person name="Wang J."/>
            <person name="Wang Q."/>
            <person name="Steinberg C.E."/>
            <person name="Wang H."/>
            <person name="Li N."/>
            <person name="Qian L."/>
            <person name="Zhang G."/>
            <person name="Li Y."/>
            <person name="Yang H."/>
            <person name="Liu X."/>
            <person name="Wang J."/>
            <person name="Yin Y."/>
            <person name="Wang J."/>
        </authorList>
    </citation>
    <scope>NUCLEOTIDE SEQUENCE [LARGE SCALE GENOMIC DNA]</scope>
    <source>
        <strain evidence="6">05x7-T-G4-1.051#20</strain>
    </source>
</reference>
<feature type="domain" description="Ig-like" evidence="5">
    <location>
        <begin position="794"/>
        <end position="882"/>
    </location>
</feature>
<dbReference type="EMBL" id="JH815992">
    <property type="protein sequence ID" value="EKC25355.1"/>
    <property type="molecule type" value="Genomic_DNA"/>
</dbReference>
<feature type="region of interest" description="Disordered" evidence="4">
    <location>
        <begin position="388"/>
        <end position="464"/>
    </location>
</feature>
<evidence type="ECO:0000256" key="2">
    <source>
        <dbReference type="ARBA" id="ARBA00023157"/>
    </source>
</evidence>
<sequence>MAENAKMKDTFRSVCFHSLEPSKPATITDSDRQKKLLQRIEENRIRTQNAIKNCRENDSVLKNDQTKSSPGGSRKFCEVSLSSKKIREPEASPKERGRSRSKERSSEDSNRSRSQHSDDPEGCHVNHCINGRSDVPLSGSSVLLSPDTAKSLDSIKTKGVATEQKEQSRRKSSRSRDRLSVNDLPDRPQAAPRMSRSVSDPGGGQDSYTGVIRSVSQGSEGHETEEWRAELSSLQEELRKCSDFTERRNIRDKIRKLREKKQELNVAEMGRCSPPQCGRGSDITEKLRELDSIQDIPELRKLLSETNDYDEKKQIRLALRQLRQRDKDRENHRDIGQLDQRRRSLGSQVTAVVRESGDTPNPKHKRRSFCERISENKVYDRISDKKKDSLVVNDSQTQSVISPVRGHNLHTNHTLTDKNKIQCKKKSSEDVLVDHKPPIIPHRRDSTHNSQDSKSASSSKNDACINQNAKESKVSLQRSNSRSNSVVDGIYENSPLEWLEKKKRSSSLPTSDRSQLSTLDMEAAFTELLSAVDDDLDPLSDTEERVQSTEESIEEEVTDRTMLRVNCTHQPEEAPVVQPTGSTISVLEGDDGSVTVQSVTQRDDGDRTVTEKTRLRRTESRSQEEEKDTVIESKITSPGGSDNYVKDVIKTRRKVTSRGSDYFTRSAYNIRKRTDFEGEEIEERDFTVESENFSATKGETWGDKAEAKVQLTRSKQLKDEESKRHILSTVKELGPDATERAPSPAGKQLEVDPKHSAPNRMDISKASSGYGTGSDEEEKDELAHIFHGKPAGCPEIKSVMRDVSASEGKNITLECCVSCSPPPSVSWFVGNRIVLVGTIFDPMTGKASLTLPNVRRDQMGEYRCIFSNSLGEAQTKAKLTVSSVSNRAPRFLTGLVDMLVTEGHAVALECQVSDATHVSWYKDGIIQRNSADFRQTFDGDRAKLEIGEIFLDDHGEYSCVAKNDKGETKTSCRIKVKENDGEGEVAPQFLSRPESNIYGFGDLILLECDVIGSPTPTITWYRDGTALSPNTRTKSLYDGRVALLKISKSATEDSGKYEVVAQNCCGKISVDCLVVVKAKEGPPAILQALSDTVATCGRALTLQCQIKGSPAPMILWRKDGKMIGNTKDFKQTYQNNIALLAIQEIMEQDGGCYECVARNSFGAVSSSCSITVHKGEESKKETAGYVSKKTDWLVGRGGNQPEEPVQEKKSASVRRSESVHITSTSKLSLKPVYEPSGAKSQERRTTRNTTQKVQEEGIKTTTKQPQNSPPPSQTGTGAIQKEKTPFTSNITAKTLTEGTSSNNETEKSPSQSNTPSSHTQVDPRESGKALQKKQALVKDQGTTKPNDPPWKNISLRRTESARVTNYGREKPLTWKRDATEKSEKTVPKIVVENTDSTDKPTGWRPVVMETGTEKKTVNLRRCESARVENKNNIDVIAKFLSNSQSKEKRDMNDNKIPSVETPARDNVVTKLNSESAGLNRSQSMRMLFENMEAKKNQSPAPAAVVAVHRRDQGLRRTSSLKVLPGEMESFRAEHKAREEASKFSRYPNTSVTMASYDTIEDEDELHKLLSKSENFEERKKIRARMKEIREKKQKDWEAKRLQREKESGDLVKKKFELAEKEKEKFLKTFEQTAKEASAERERILQKGEDILKDKVKHADEDKRRTLETFDKLAKHDDKKVQKTPGTYKLGFWDFFTNSHYFFYLTVDGVIRTTIIKDSILTPGDSSKYISEEAATFLTNQLINTLSPVTSGNITIKTESWNSRDGVTNTTQKSQSWGAKPSGPQGAKAMFQKMDNAAPKPNGLLAVSYAKKAATTLRRNAAAIKQEILKFCQRNTMDYEVYLASPVSPRAVCGAQGHGCLTLTCRSHAHSSKKAGQFG</sequence>
<proteinExistence type="predicted"/>
<feature type="compositionally biased region" description="Basic and acidic residues" evidence="4">
    <location>
        <begin position="85"/>
        <end position="124"/>
    </location>
</feature>
<dbReference type="SUPFAM" id="SSF48726">
    <property type="entry name" value="Immunoglobulin"/>
    <property type="match status" value="4"/>
</dbReference>
<dbReference type="PROSITE" id="PS50835">
    <property type="entry name" value="IG_LIKE"/>
    <property type="match status" value="4"/>
</dbReference>
<dbReference type="InterPro" id="IPR036179">
    <property type="entry name" value="Ig-like_dom_sf"/>
</dbReference>
<feature type="compositionally biased region" description="Basic and acidic residues" evidence="4">
    <location>
        <begin position="163"/>
        <end position="186"/>
    </location>
</feature>
<feature type="compositionally biased region" description="Basic and acidic residues" evidence="4">
    <location>
        <begin position="1205"/>
        <end position="1218"/>
    </location>
</feature>
<dbReference type="Gene3D" id="2.60.40.10">
    <property type="entry name" value="Immunoglobulins"/>
    <property type="match status" value="4"/>
</dbReference>
<dbReference type="HOGENOM" id="CLU_236270_0_0_1"/>
<feature type="region of interest" description="Disordered" evidence="4">
    <location>
        <begin position="731"/>
        <end position="777"/>
    </location>
</feature>
<dbReference type="FunFam" id="2.60.40.10:FF:000032">
    <property type="entry name" value="palladin isoform X1"/>
    <property type="match status" value="1"/>
</dbReference>
<accession>K1Q918</accession>
<dbReference type="Pfam" id="PF07679">
    <property type="entry name" value="I-set"/>
    <property type="match status" value="4"/>
</dbReference>
<dbReference type="InterPro" id="IPR003599">
    <property type="entry name" value="Ig_sub"/>
</dbReference>
<evidence type="ECO:0000256" key="4">
    <source>
        <dbReference type="SAM" id="MobiDB-lite"/>
    </source>
</evidence>
<dbReference type="InterPro" id="IPR007110">
    <property type="entry name" value="Ig-like_dom"/>
</dbReference>
<feature type="region of interest" description="Disordered" evidence="4">
    <location>
        <begin position="325"/>
        <end position="372"/>
    </location>
</feature>
<evidence type="ECO:0000313" key="6">
    <source>
        <dbReference type="EMBL" id="EKC25355.1"/>
    </source>
</evidence>
<feature type="compositionally biased region" description="Basic and acidic residues" evidence="4">
    <location>
        <begin position="325"/>
        <end position="342"/>
    </location>
</feature>
<dbReference type="SMART" id="SM00409">
    <property type="entry name" value="IG"/>
    <property type="match status" value="4"/>
</dbReference>
<keyword evidence="1" id="KW-0677">Repeat</keyword>
<dbReference type="PANTHER" id="PTHR13817:SF171">
    <property type="entry name" value="STRETCHIN-MLCK, ISOFORM U"/>
    <property type="match status" value="1"/>
</dbReference>
<dbReference type="InterPro" id="IPR050964">
    <property type="entry name" value="Striated_Muscle_Regulatory"/>
</dbReference>
<feature type="compositionally biased region" description="Polar residues" evidence="4">
    <location>
        <begin position="1763"/>
        <end position="1776"/>
    </location>
</feature>
<feature type="domain" description="Ig-like" evidence="5">
    <location>
        <begin position="987"/>
        <end position="1063"/>
    </location>
</feature>
<feature type="compositionally biased region" description="Basic and acidic residues" evidence="4">
    <location>
        <begin position="601"/>
        <end position="631"/>
    </location>
</feature>
<dbReference type="FunFam" id="2.60.40.10:FF:000107">
    <property type="entry name" value="Myosin, light chain kinase a"/>
    <property type="match status" value="2"/>
</dbReference>
<feature type="compositionally biased region" description="Low complexity" evidence="4">
    <location>
        <begin position="133"/>
        <end position="147"/>
    </location>
</feature>
<organism evidence="6">
    <name type="scientific">Magallana gigas</name>
    <name type="common">Pacific oyster</name>
    <name type="synonym">Crassostrea gigas</name>
    <dbReference type="NCBI Taxonomy" id="29159"/>
    <lineage>
        <taxon>Eukaryota</taxon>
        <taxon>Metazoa</taxon>
        <taxon>Spiralia</taxon>
        <taxon>Lophotrochozoa</taxon>
        <taxon>Mollusca</taxon>
        <taxon>Bivalvia</taxon>
        <taxon>Autobranchia</taxon>
        <taxon>Pteriomorphia</taxon>
        <taxon>Ostreida</taxon>
        <taxon>Ostreoidea</taxon>
        <taxon>Ostreidae</taxon>
        <taxon>Magallana</taxon>
    </lineage>
</organism>
<feature type="compositionally biased region" description="Basic and acidic residues" evidence="4">
    <location>
        <begin position="415"/>
        <end position="447"/>
    </location>
</feature>
<evidence type="ECO:0000259" key="5">
    <source>
        <dbReference type="PROSITE" id="PS50835"/>
    </source>
</evidence>
<dbReference type="SMART" id="SM00408">
    <property type="entry name" value="IGc2"/>
    <property type="match status" value="4"/>
</dbReference>
<feature type="region of interest" description="Disordered" evidence="4">
    <location>
        <begin position="538"/>
        <end position="558"/>
    </location>
</feature>
<dbReference type="InParanoid" id="K1Q918"/>
<feature type="domain" description="Ig-like" evidence="5">
    <location>
        <begin position="1083"/>
        <end position="1171"/>
    </location>
</feature>
<keyword evidence="3" id="KW-0393">Immunoglobulin domain</keyword>
<feature type="compositionally biased region" description="Polar residues" evidence="4">
    <location>
        <begin position="392"/>
        <end position="401"/>
    </location>
</feature>
<evidence type="ECO:0000256" key="3">
    <source>
        <dbReference type="ARBA" id="ARBA00023319"/>
    </source>
</evidence>
<feature type="compositionally biased region" description="Basic and acidic residues" evidence="4">
    <location>
        <begin position="54"/>
        <end position="65"/>
    </location>
</feature>
<dbReference type="InterPro" id="IPR003598">
    <property type="entry name" value="Ig_sub2"/>
</dbReference>